<gene>
    <name evidence="2" type="ORF">ACFFJ8_10310</name>
</gene>
<dbReference type="EMBL" id="JBHLVF010000012">
    <property type="protein sequence ID" value="MFC0391757.1"/>
    <property type="molecule type" value="Genomic_DNA"/>
</dbReference>
<proteinExistence type="predicted"/>
<sequence length="103" mass="11465">MKHNPYRDEIPSVVTQRETDPEFWLFTEEDNNGFVPPVDAELIDVYPDKQIEAAQDEVDLDSVPDADEYAGRPTPVDPAAPPDEFHGTDLLNGAGNEPKKEAD</sequence>
<dbReference type="RefSeq" id="WP_204821183.1">
    <property type="nucleotide sequence ID" value="NZ_JANHOF010000011.1"/>
</dbReference>
<protein>
    <recommendedName>
        <fullName evidence="4">DUF3905 domain-containing protein</fullName>
    </recommendedName>
</protein>
<name>A0ABV6J7J3_9BACL</name>
<keyword evidence="3" id="KW-1185">Reference proteome</keyword>
<dbReference type="Proteomes" id="UP001589818">
    <property type="component" value="Unassembled WGS sequence"/>
</dbReference>
<comment type="caution">
    <text evidence="2">The sequence shown here is derived from an EMBL/GenBank/DDBJ whole genome shotgun (WGS) entry which is preliminary data.</text>
</comment>
<feature type="region of interest" description="Disordered" evidence="1">
    <location>
        <begin position="55"/>
        <end position="103"/>
    </location>
</feature>
<evidence type="ECO:0000313" key="3">
    <source>
        <dbReference type="Proteomes" id="UP001589818"/>
    </source>
</evidence>
<feature type="compositionally biased region" description="Acidic residues" evidence="1">
    <location>
        <begin position="55"/>
        <end position="68"/>
    </location>
</feature>
<reference evidence="2 3" key="1">
    <citation type="submission" date="2024-09" db="EMBL/GenBank/DDBJ databases">
        <authorList>
            <person name="Sun Q."/>
            <person name="Mori K."/>
        </authorList>
    </citation>
    <scope>NUCLEOTIDE SEQUENCE [LARGE SCALE GENOMIC DNA]</scope>
    <source>
        <strain evidence="2 3">CCM 4839</strain>
    </source>
</reference>
<evidence type="ECO:0008006" key="4">
    <source>
        <dbReference type="Google" id="ProtNLM"/>
    </source>
</evidence>
<accession>A0ABV6J7J3</accession>
<organism evidence="2 3">
    <name type="scientific">Paenibacillus mendelii</name>
    <dbReference type="NCBI Taxonomy" id="206163"/>
    <lineage>
        <taxon>Bacteria</taxon>
        <taxon>Bacillati</taxon>
        <taxon>Bacillota</taxon>
        <taxon>Bacilli</taxon>
        <taxon>Bacillales</taxon>
        <taxon>Paenibacillaceae</taxon>
        <taxon>Paenibacillus</taxon>
    </lineage>
</organism>
<evidence type="ECO:0000313" key="2">
    <source>
        <dbReference type="EMBL" id="MFC0391757.1"/>
    </source>
</evidence>
<evidence type="ECO:0000256" key="1">
    <source>
        <dbReference type="SAM" id="MobiDB-lite"/>
    </source>
</evidence>